<dbReference type="AlphaFoldDB" id="A0A354M2P6"/>
<organism evidence="7 8">
    <name type="scientific">Coprobacter fastidiosus</name>
    <dbReference type="NCBI Taxonomy" id="1099853"/>
    <lineage>
        <taxon>Bacteria</taxon>
        <taxon>Pseudomonadati</taxon>
        <taxon>Bacteroidota</taxon>
        <taxon>Bacteroidia</taxon>
        <taxon>Bacteroidales</taxon>
        <taxon>Barnesiellaceae</taxon>
        <taxon>Coprobacter</taxon>
    </lineage>
</organism>
<evidence type="ECO:0000256" key="4">
    <source>
        <dbReference type="SAM" id="SignalP"/>
    </source>
</evidence>
<dbReference type="PANTHER" id="PTHR13170">
    <property type="entry name" value="O-GLCNACASE"/>
    <property type="match status" value="1"/>
</dbReference>
<feature type="domain" description="F5/8 type C" evidence="5">
    <location>
        <begin position="599"/>
        <end position="748"/>
    </location>
</feature>
<dbReference type="InterPro" id="IPR008979">
    <property type="entry name" value="Galactose-bd-like_sf"/>
</dbReference>
<dbReference type="SUPFAM" id="SSF49785">
    <property type="entry name" value="Galactose-binding domain-like"/>
    <property type="match status" value="1"/>
</dbReference>
<dbReference type="Proteomes" id="UP000262954">
    <property type="component" value="Unassembled WGS sequence"/>
</dbReference>
<dbReference type="PANTHER" id="PTHR13170:SF16">
    <property type="entry name" value="PROTEIN O-GLCNACASE"/>
    <property type="match status" value="1"/>
</dbReference>
<dbReference type="Gene3D" id="2.60.120.260">
    <property type="entry name" value="Galactose-binding domain-like"/>
    <property type="match status" value="1"/>
</dbReference>
<dbReference type="InterPro" id="IPR000421">
    <property type="entry name" value="FA58C"/>
</dbReference>
<evidence type="ECO:0000256" key="2">
    <source>
        <dbReference type="ARBA" id="ARBA00023295"/>
    </source>
</evidence>
<dbReference type="InterPro" id="IPR049019">
    <property type="entry name" value="NagJ-like_helical"/>
</dbReference>
<dbReference type="InterPro" id="IPR011496">
    <property type="entry name" value="O-GlcNAcase_cat"/>
</dbReference>
<dbReference type="SUPFAM" id="SSF55545">
    <property type="entry name" value="beta-N-acetylhexosaminidase-like domain"/>
    <property type="match status" value="1"/>
</dbReference>
<dbReference type="GO" id="GO:1901135">
    <property type="term" value="P:carbohydrate derivative metabolic process"/>
    <property type="evidence" value="ECO:0007669"/>
    <property type="project" value="UniProtKB-ARBA"/>
</dbReference>
<dbReference type="InterPro" id="IPR051822">
    <property type="entry name" value="Glycosyl_Hydrolase_84"/>
</dbReference>
<dbReference type="PROSITE" id="PS52009">
    <property type="entry name" value="GH84"/>
    <property type="match status" value="1"/>
</dbReference>
<evidence type="ECO:0000259" key="6">
    <source>
        <dbReference type="PROSITE" id="PS52009"/>
    </source>
</evidence>
<accession>A0A354M2P6</accession>
<name>A0A354M2P6_9BACT</name>
<keyword evidence="2 3" id="KW-0326">Glycosidase</keyword>
<dbReference type="Pfam" id="PF21774">
    <property type="entry name" value="NagJ_C"/>
    <property type="match status" value="1"/>
</dbReference>
<dbReference type="SUPFAM" id="SSF51445">
    <property type="entry name" value="(Trans)glycosidases"/>
    <property type="match status" value="1"/>
</dbReference>
<evidence type="ECO:0000256" key="1">
    <source>
        <dbReference type="ARBA" id="ARBA00022801"/>
    </source>
</evidence>
<evidence type="ECO:0000313" key="8">
    <source>
        <dbReference type="Proteomes" id="UP000262954"/>
    </source>
</evidence>
<dbReference type="Pfam" id="PF02838">
    <property type="entry name" value="Glyco_hydro_20b"/>
    <property type="match status" value="1"/>
</dbReference>
<protein>
    <submittedName>
        <fullName evidence="7">Beta-N-acetylglucosaminidase</fullName>
    </submittedName>
</protein>
<comment type="similarity">
    <text evidence="3">Belongs to the glycosyl hydrolase 84 family.</text>
</comment>
<dbReference type="SUPFAM" id="SSF140657">
    <property type="entry name" value="Hyaluronidase post-catalytic domain-like"/>
    <property type="match status" value="1"/>
</dbReference>
<proteinExistence type="inferred from homology"/>
<sequence length="853" mass="97971">MTNYKKTLFAGIASVFMCSNLYAQETNFDLSSQRSEKQDVLPVPGRKIDHQGLVINPTPQKLSFIGNEKLDISQGFILKDKQKKFTSDLNFVTFNKNGAKLIVDFGKKAAEKQKVKNVSGAYALNIHKNGISITGYDERGAFYGIQTLRQLLESPIAANKQLPYLEINDYPNLPNRGVVEGFYGTPWSHEVRMSLIDFYGKFKMNTYLYGPKDDPYHSCPNWRLPYPEKEAKNIKQLIEASKRNRVDFVWAIHPGQDIKWNEEDYKNLVNKFNWMYDLGVRHFAIFFDDISGEGTNPSKQTELLNRLTDDFVKVKGDVSPLTVCPTDYSKLWADPTEKGSLAIYGKTLYPDIKVFWTGDVVCSDLTKETLDFINSRIKRPAYYWWNYPVTDYVRNILLQGPVYGLNTSLTEKDVCGIVSNPMEHGEASKLALYGVADYTWNIAAYNALDNWERGLNELVPNAKDAYRTFAIHSCDTETGYRRDESWETTTFRLANWTDEAARNLENEFEKIENVPAEMEKGCTNQKLMKELRPWLIEFGKLGARGKHAIELTRIYRSGQNDTLFWNKYIQNLMSKEDRKNYEAHKSGTMKLQPFYENTMDDMAHGFLKKLTGEIPMDYKGIGSFGNSSTTQTKLMLDHDTLTYYTSGIAQKAGDWIGIDLRTIREVFEISILQGRNSIDDVDYFDHAVLEYSENGNNWKALTGELEKQYVIHWNGNPVKARYVRLKRLDSKRTNYASIRSFEVNPLHAENLGFKLETEDQEQALYAFDRNLGTSFKCNKFIAFEVEEGIKNYILLMNRLSTPLKCKQLDAKGNLVSETILDSPFSKIQLENKNVEKISIEGTAEIFEIIAEKE</sequence>
<feature type="chain" id="PRO_5016906818" evidence="4">
    <location>
        <begin position="24"/>
        <end position="853"/>
    </location>
</feature>
<keyword evidence="4" id="KW-0732">Signal</keyword>
<comment type="caution">
    <text evidence="7">The sequence shown here is derived from an EMBL/GenBank/DDBJ whole genome shotgun (WGS) entry which is preliminary data.</text>
</comment>
<reference evidence="7 8" key="1">
    <citation type="journal article" date="2018" name="Nat. Biotechnol.">
        <title>A standardized bacterial taxonomy based on genome phylogeny substantially revises the tree of life.</title>
        <authorList>
            <person name="Parks D.H."/>
            <person name="Chuvochina M."/>
            <person name="Waite D.W."/>
            <person name="Rinke C."/>
            <person name="Skarshewski A."/>
            <person name="Chaumeil P.A."/>
            <person name="Hugenholtz P."/>
        </authorList>
    </citation>
    <scope>NUCLEOTIDE SEQUENCE [LARGE SCALE GENOMIC DNA]</scope>
    <source>
        <strain evidence="7">UBA11482</strain>
    </source>
</reference>
<gene>
    <name evidence="7" type="ORF">DDY73_07235</name>
</gene>
<dbReference type="Pfam" id="PF00754">
    <property type="entry name" value="F5_F8_type_C"/>
    <property type="match status" value="1"/>
</dbReference>
<dbReference type="InterPro" id="IPR017853">
    <property type="entry name" value="GH"/>
</dbReference>
<feature type="domain" description="GH84" evidence="6">
    <location>
        <begin position="174"/>
        <end position="443"/>
    </location>
</feature>
<evidence type="ECO:0000256" key="3">
    <source>
        <dbReference type="PROSITE-ProRule" id="PRU01353"/>
    </source>
</evidence>
<evidence type="ECO:0000313" key="7">
    <source>
        <dbReference type="EMBL" id="HBJ08785.1"/>
    </source>
</evidence>
<keyword evidence="1 3" id="KW-0378">Hydrolase</keyword>
<feature type="active site" description="Proton donor" evidence="3">
    <location>
        <position position="289"/>
    </location>
</feature>
<evidence type="ECO:0000259" key="5">
    <source>
        <dbReference type="PROSITE" id="PS50022"/>
    </source>
</evidence>
<dbReference type="EMBL" id="DNWC01000093">
    <property type="protein sequence ID" value="HBJ08785.1"/>
    <property type="molecule type" value="Genomic_DNA"/>
</dbReference>
<dbReference type="PROSITE" id="PS50022">
    <property type="entry name" value="FA58C_3"/>
    <property type="match status" value="1"/>
</dbReference>
<dbReference type="GO" id="GO:0005975">
    <property type="term" value="P:carbohydrate metabolic process"/>
    <property type="evidence" value="ECO:0007669"/>
    <property type="project" value="UniProtKB-ARBA"/>
</dbReference>
<dbReference type="InterPro" id="IPR015882">
    <property type="entry name" value="HEX_bac_N"/>
</dbReference>
<dbReference type="Gene3D" id="1.20.58.460">
    <property type="entry name" value="Hyaluronidase post-catalytic domain-like"/>
    <property type="match status" value="1"/>
</dbReference>
<dbReference type="Pfam" id="PF07555">
    <property type="entry name" value="NAGidase"/>
    <property type="match status" value="1"/>
</dbReference>
<dbReference type="GO" id="GO:0015929">
    <property type="term" value="F:hexosaminidase activity"/>
    <property type="evidence" value="ECO:0007669"/>
    <property type="project" value="UniProtKB-ARBA"/>
</dbReference>
<dbReference type="InterPro" id="IPR029018">
    <property type="entry name" value="Hex-like_dom2"/>
</dbReference>
<feature type="signal peptide" evidence="4">
    <location>
        <begin position="1"/>
        <end position="23"/>
    </location>
</feature>
<dbReference type="Gene3D" id="3.20.20.80">
    <property type="entry name" value="Glycosidases"/>
    <property type="match status" value="1"/>
</dbReference>
<dbReference type="Gene3D" id="3.30.379.10">
    <property type="entry name" value="Chitobiase/beta-hexosaminidase domain 2-like"/>
    <property type="match status" value="1"/>
</dbReference>